<evidence type="ECO:0000256" key="4">
    <source>
        <dbReference type="ARBA" id="ARBA00022764"/>
    </source>
</evidence>
<comment type="subcellular location">
    <subcellularLocation>
        <location evidence="1">Periplasm</location>
    </subcellularLocation>
</comment>
<dbReference type="EMBL" id="JAUSVX010000021">
    <property type="protein sequence ID" value="MDQ0474255.1"/>
    <property type="molecule type" value="Genomic_DNA"/>
</dbReference>
<sequence length="344" mass="37741">MIGLKHLSLKHLLGAAALAAGLWATAASAETLRVLAWEGYADPDWVKDFTKETGIDVNVVFIGSDDEIWAKIKGSEGKDFDVMAVNTAQLQRYIDAKLVTPWDLSAIPNQQEVLPRFRDLAAIKGETRDGKVYGIPFCFDSIGLIYDTDKVKPAPTSMSVLWDPKYQGKVLAYDNGEHNFSFTALTMGVADPFHLSADQLAAAKAKLIDLKKNVLSFYTTADEAQQIYQNNDVALIWANYGQQQLKALQKVGAHVAYINPSEGALSWLDNWAMTSGVKDKAAAEKWVNFLLQKKIGTALSERTGFGNTVVASASANEGDKLVWLDSVEDPLKRSDLWNEVKAAP</sequence>
<proteinExistence type="predicted"/>
<dbReference type="InterPro" id="IPR001188">
    <property type="entry name" value="Sperm_putr-bd"/>
</dbReference>
<dbReference type="PANTHER" id="PTHR30222:SF2">
    <property type="entry name" value="ABC TRANSPORTER SUBSTRATE-BINDING PROTEIN"/>
    <property type="match status" value="1"/>
</dbReference>
<feature type="signal peptide" evidence="5">
    <location>
        <begin position="1"/>
        <end position="29"/>
    </location>
</feature>
<dbReference type="CDD" id="cd13588">
    <property type="entry name" value="PBP2_polyamine_1"/>
    <property type="match status" value="1"/>
</dbReference>
<dbReference type="RefSeq" id="WP_307283570.1">
    <property type="nucleotide sequence ID" value="NZ_JAUSVX010000021.1"/>
</dbReference>
<dbReference type="PANTHER" id="PTHR30222">
    <property type="entry name" value="SPERMIDINE/PUTRESCINE-BINDING PERIPLASMIC PROTEIN"/>
    <property type="match status" value="1"/>
</dbReference>
<dbReference type="SUPFAM" id="SSF53850">
    <property type="entry name" value="Periplasmic binding protein-like II"/>
    <property type="match status" value="1"/>
</dbReference>
<reference evidence="6 7" key="1">
    <citation type="submission" date="2023-07" db="EMBL/GenBank/DDBJ databases">
        <title>Genomic Encyclopedia of Type Strains, Phase IV (KMG-IV): sequencing the most valuable type-strain genomes for metagenomic binning, comparative biology and taxonomic classification.</title>
        <authorList>
            <person name="Goeker M."/>
        </authorList>
    </citation>
    <scope>NUCLEOTIDE SEQUENCE [LARGE SCALE GENOMIC DNA]</scope>
    <source>
        <strain evidence="6 7">DSM 19619</strain>
    </source>
</reference>
<keyword evidence="2" id="KW-0813">Transport</keyword>
<evidence type="ECO:0000313" key="6">
    <source>
        <dbReference type="EMBL" id="MDQ0474255.1"/>
    </source>
</evidence>
<organism evidence="6 7">
    <name type="scientific">Labrys wisconsinensis</name>
    <dbReference type="NCBI Taxonomy" id="425677"/>
    <lineage>
        <taxon>Bacteria</taxon>
        <taxon>Pseudomonadati</taxon>
        <taxon>Pseudomonadota</taxon>
        <taxon>Alphaproteobacteria</taxon>
        <taxon>Hyphomicrobiales</taxon>
        <taxon>Xanthobacteraceae</taxon>
        <taxon>Labrys</taxon>
    </lineage>
</organism>
<keyword evidence="3 5" id="KW-0732">Signal</keyword>
<dbReference type="PRINTS" id="PR00909">
    <property type="entry name" value="SPERMDNBNDNG"/>
</dbReference>
<feature type="chain" id="PRO_5047296765" evidence="5">
    <location>
        <begin position="30"/>
        <end position="344"/>
    </location>
</feature>
<keyword evidence="7" id="KW-1185">Reference proteome</keyword>
<dbReference type="Gene3D" id="3.40.190.10">
    <property type="entry name" value="Periplasmic binding protein-like II"/>
    <property type="match status" value="2"/>
</dbReference>
<evidence type="ECO:0000256" key="1">
    <source>
        <dbReference type="ARBA" id="ARBA00004418"/>
    </source>
</evidence>
<name>A0ABU0JKX9_9HYPH</name>
<accession>A0ABU0JKX9</accession>
<protein>
    <submittedName>
        <fullName evidence="6">Spermidine/putrescine transport system substrate-binding protein</fullName>
    </submittedName>
</protein>
<dbReference type="InterPro" id="IPR006059">
    <property type="entry name" value="SBP"/>
</dbReference>
<evidence type="ECO:0000313" key="7">
    <source>
        <dbReference type="Proteomes" id="UP001242480"/>
    </source>
</evidence>
<evidence type="ECO:0000256" key="2">
    <source>
        <dbReference type="ARBA" id="ARBA00022448"/>
    </source>
</evidence>
<evidence type="ECO:0000256" key="5">
    <source>
        <dbReference type="SAM" id="SignalP"/>
    </source>
</evidence>
<gene>
    <name evidence="6" type="ORF">QO011_007295</name>
</gene>
<dbReference type="Pfam" id="PF13416">
    <property type="entry name" value="SBP_bac_8"/>
    <property type="match status" value="1"/>
</dbReference>
<evidence type="ECO:0000256" key="3">
    <source>
        <dbReference type="ARBA" id="ARBA00022729"/>
    </source>
</evidence>
<keyword evidence="4" id="KW-0574">Periplasm</keyword>
<dbReference type="Proteomes" id="UP001242480">
    <property type="component" value="Unassembled WGS sequence"/>
</dbReference>
<comment type="caution">
    <text evidence="6">The sequence shown here is derived from an EMBL/GenBank/DDBJ whole genome shotgun (WGS) entry which is preliminary data.</text>
</comment>